<dbReference type="AlphaFoldDB" id="A0A6L2K5W5"/>
<evidence type="ECO:0000256" key="1">
    <source>
        <dbReference type="ARBA" id="ARBA00001946"/>
    </source>
</evidence>
<dbReference type="InterPro" id="IPR003960">
    <property type="entry name" value="ATPase_AAA_CS"/>
</dbReference>
<evidence type="ECO:0000256" key="2">
    <source>
        <dbReference type="ARBA" id="ARBA00007448"/>
    </source>
</evidence>
<dbReference type="InterPro" id="IPR050747">
    <property type="entry name" value="Mitochondrial_chaperone_BCS1"/>
</dbReference>
<organism evidence="9">
    <name type="scientific">Tanacetum cinerariifolium</name>
    <name type="common">Dalmatian daisy</name>
    <name type="synonym">Chrysanthemum cinerariifolium</name>
    <dbReference type="NCBI Taxonomy" id="118510"/>
    <lineage>
        <taxon>Eukaryota</taxon>
        <taxon>Viridiplantae</taxon>
        <taxon>Streptophyta</taxon>
        <taxon>Embryophyta</taxon>
        <taxon>Tracheophyta</taxon>
        <taxon>Spermatophyta</taxon>
        <taxon>Magnoliopsida</taxon>
        <taxon>eudicotyledons</taxon>
        <taxon>Gunneridae</taxon>
        <taxon>Pentapetalae</taxon>
        <taxon>asterids</taxon>
        <taxon>campanulids</taxon>
        <taxon>Asterales</taxon>
        <taxon>Asteraceae</taxon>
        <taxon>Asteroideae</taxon>
        <taxon>Anthemideae</taxon>
        <taxon>Anthemidinae</taxon>
        <taxon>Tanacetum</taxon>
    </lineage>
</organism>
<comment type="cofactor">
    <cofactor evidence="1">
        <name>Mg(2+)</name>
        <dbReference type="ChEBI" id="CHEBI:18420"/>
    </cofactor>
</comment>
<evidence type="ECO:0000256" key="7">
    <source>
        <dbReference type="SAM" id="Phobius"/>
    </source>
</evidence>
<dbReference type="CDD" id="cd19510">
    <property type="entry name" value="RecA-like_BCS1"/>
    <property type="match status" value="1"/>
</dbReference>
<evidence type="ECO:0000256" key="4">
    <source>
        <dbReference type="ARBA" id="ARBA00022842"/>
    </source>
</evidence>
<dbReference type="PANTHER" id="PTHR23070">
    <property type="entry name" value="BCS1 AAA-TYPE ATPASE"/>
    <property type="match status" value="1"/>
</dbReference>
<keyword evidence="6" id="KW-0067">ATP-binding</keyword>
<feature type="domain" description="AAA+ ATPase" evidence="8">
    <location>
        <begin position="243"/>
        <end position="380"/>
    </location>
</feature>
<dbReference type="InterPro" id="IPR003593">
    <property type="entry name" value="AAA+_ATPase"/>
</dbReference>
<evidence type="ECO:0000256" key="3">
    <source>
        <dbReference type="ARBA" id="ARBA00022801"/>
    </source>
</evidence>
<dbReference type="SMART" id="SM00382">
    <property type="entry name" value="AAA"/>
    <property type="match status" value="1"/>
</dbReference>
<name>A0A6L2K5W5_TANCI</name>
<dbReference type="Pfam" id="PF14363">
    <property type="entry name" value="AAA_assoc"/>
    <property type="match status" value="1"/>
</dbReference>
<dbReference type="PROSITE" id="PS00674">
    <property type="entry name" value="AAA"/>
    <property type="match status" value="1"/>
</dbReference>
<dbReference type="EMBL" id="BKCJ010001892">
    <property type="protein sequence ID" value="GEU44776.1"/>
    <property type="molecule type" value="Genomic_DNA"/>
</dbReference>
<reference evidence="9" key="1">
    <citation type="journal article" date="2019" name="Sci. Rep.">
        <title>Draft genome of Tanacetum cinerariifolium, the natural source of mosquito coil.</title>
        <authorList>
            <person name="Yamashiro T."/>
            <person name="Shiraishi A."/>
            <person name="Satake H."/>
            <person name="Nakayama K."/>
        </authorList>
    </citation>
    <scope>NUCLEOTIDE SEQUENCE</scope>
</reference>
<keyword evidence="7" id="KW-1133">Transmembrane helix</keyword>
<dbReference type="Gene3D" id="3.40.50.300">
    <property type="entry name" value="P-loop containing nucleotide triphosphate hydrolases"/>
    <property type="match status" value="1"/>
</dbReference>
<feature type="transmembrane region" description="Helical" evidence="7">
    <location>
        <begin position="12"/>
        <end position="33"/>
    </location>
</feature>
<comment type="catalytic activity">
    <reaction evidence="5">
        <text>ATP + H2O = ADP + phosphate + H(+)</text>
        <dbReference type="Rhea" id="RHEA:13065"/>
        <dbReference type="ChEBI" id="CHEBI:15377"/>
        <dbReference type="ChEBI" id="CHEBI:15378"/>
        <dbReference type="ChEBI" id="CHEBI:30616"/>
        <dbReference type="ChEBI" id="CHEBI:43474"/>
        <dbReference type="ChEBI" id="CHEBI:456216"/>
    </reaction>
</comment>
<comment type="similarity">
    <text evidence="2">Belongs to the AAA ATPase family. BCS1 subfamily.</text>
</comment>
<dbReference type="Pfam" id="PF00004">
    <property type="entry name" value="AAA"/>
    <property type="match status" value="1"/>
</dbReference>
<comment type="caution">
    <text evidence="9">The sequence shown here is derived from an EMBL/GenBank/DDBJ whole genome shotgun (WGS) entry which is preliminary data.</text>
</comment>
<dbReference type="Pfam" id="PF25568">
    <property type="entry name" value="AAA_lid_At3g28540"/>
    <property type="match status" value="1"/>
</dbReference>
<dbReference type="SUPFAM" id="SSF52540">
    <property type="entry name" value="P-loop containing nucleoside triphosphate hydrolases"/>
    <property type="match status" value="1"/>
</dbReference>
<gene>
    <name evidence="9" type="ORF">Tci_016754</name>
</gene>
<sequence length="452" mass="52378">MATRTFPVMPTVSSVVTAYASVSAFVMIFRTMFEQLVPLELRNYAIELVKHYWKPRSSELILHLEEKDGYNPNEMFSAAEVYLATKINRDSKRLRISKLIKEKHINIKLAESEEIVDSFEGVKVTWKYCSQQQKQLKGDYFGPEKKYWELKFNNNKKDIIIDSYLPFIIEKAQEIKIQKKSVQLHNLRSPESRHFDSKQTVNLNHPSTFETLAMDQKLKKEIMDDLDRFVKRKDYYERVGKAWKRGYLLYGPPGTGKSSLIAAMANHLKFDIFDLQLTNVKDDSSLKEILLETTNRSILVIEDIDCSIVPDRKEPSSSGESRRDDPKFTLSGLLNFIDGLWSCCGDERIIVFTTNHKERLDPALLRPGRMDMHINMSYLTMDGFKTLAANYLNIHDDHRGFREIKQLIKSKKVTPAEVAEELMKSDNVELALEGLVKFLKRKRTGVEEDDSE</sequence>
<dbReference type="InterPro" id="IPR058017">
    <property type="entry name" value="At3g28540-like_C"/>
</dbReference>
<evidence type="ECO:0000313" key="9">
    <source>
        <dbReference type="EMBL" id="GEU44776.1"/>
    </source>
</evidence>
<dbReference type="GO" id="GO:0006950">
    <property type="term" value="P:response to stress"/>
    <property type="evidence" value="ECO:0007669"/>
    <property type="project" value="UniProtKB-ARBA"/>
</dbReference>
<dbReference type="InterPro" id="IPR003959">
    <property type="entry name" value="ATPase_AAA_core"/>
</dbReference>
<evidence type="ECO:0000256" key="6">
    <source>
        <dbReference type="RuleBase" id="RU003651"/>
    </source>
</evidence>
<evidence type="ECO:0000259" key="8">
    <source>
        <dbReference type="SMART" id="SM00382"/>
    </source>
</evidence>
<dbReference type="GO" id="GO:0005524">
    <property type="term" value="F:ATP binding"/>
    <property type="evidence" value="ECO:0007669"/>
    <property type="project" value="UniProtKB-KW"/>
</dbReference>
<accession>A0A6L2K5W5</accession>
<dbReference type="InterPro" id="IPR025753">
    <property type="entry name" value="AAA_N_dom"/>
</dbReference>
<keyword evidence="7" id="KW-0472">Membrane</keyword>
<keyword evidence="6" id="KW-0547">Nucleotide-binding</keyword>
<evidence type="ECO:0000256" key="5">
    <source>
        <dbReference type="ARBA" id="ARBA00049360"/>
    </source>
</evidence>
<keyword evidence="4" id="KW-0460">Magnesium</keyword>
<keyword evidence="7" id="KW-0812">Transmembrane</keyword>
<dbReference type="Gene3D" id="6.10.280.40">
    <property type="match status" value="1"/>
</dbReference>
<dbReference type="GO" id="GO:0016887">
    <property type="term" value="F:ATP hydrolysis activity"/>
    <property type="evidence" value="ECO:0007669"/>
    <property type="project" value="InterPro"/>
</dbReference>
<keyword evidence="3" id="KW-0378">Hydrolase</keyword>
<protein>
    <submittedName>
        <fullName evidence="9">AAA+ ATPase domain-containing protein</fullName>
    </submittedName>
</protein>
<proteinExistence type="inferred from homology"/>
<dbReference type="InterPro" id="IPR027417">
    <property type="entry name" value="P-loop_NTPase"/>
</dbReference>